<name>A0ABQ7H4D8_DUNSA</name>
<dbReference type="Gene3D" id="3.30.470.20">
    <property type="entry name" value="ATP-grasp fold, B domain"/>
    <property type="match status" value="1"/>
</dbReference>
<feature type="region of interest" description="Disordered" evidence="6">
    <location>
        <begin position="369"/>
        <end position="411"/>
    </location>
</feature>
<dbReference type="EMBL" id="MU069479">
    <property type="protein sequence ID" value="KAF5841722.1"/>
    <property type="molecule type" value="Genomic_DNA"/>
</dbReference>
<evidence type="ECO:0000256" key="6">
    <source>
        <dbReference type="SAM" id="MobiDB-lite"/>
    </source>
</evidence>
<evidence type="ECO:0000256" key="2">
    <source>
        <dbReference type="ARBA" id="ARBA00022741"/>
    </source>
</evidence>
<dbReference type="GO" id="GO:0016874">
    <property type="term" value="F:ligase activity"/>
    <property type="evidence" value="ECO:0007669"/>
    <property type="project" value="UniProtKB-KW"/>
</dbReference>
<comment type="catalytic activity">
    <reaction evidence="5">
        <text>L-glutamyl-[protein] + L-glutamate + ATP = gamma-L-glutamyl-L-glutamyl-[protein] + ADP + phosphate + H(+)</text>
        <dbReference type="Rhea" id="RHEA:60144"/>
        <dbReference type="Rhea" id="RHEA-COMP:10208"/>
        <dbReference type="Rhea" id="RHEA-COMP:15517"/>
        <dbReference type="ChEBI" id="CHEBI:15378"/>
        <dbReference type="ChEBI" id="CHEBI:29973"/>
        <dbReference type="ChEBI" id="CHEBI:29985"/>
        <dbReference type="ChEBI" id="CHEBI:30616"/>
        <dbReference type="ChEBI" id="CHEBI:43474"/>
        <dbReference type="ChEBI" id="CHEBI:143622"/>
        <dbReference type="ChEBI" id="CHEBI:456216"/>
    </reaction>
    <physiologicalReaction direction="left-to-right" evidence="5">
        <dbReference type="Rhea" id="RHEA:60145"/>
    </physiologicalReaction>
</comment>
<evidence type="ECO:0000313" key="7">
    <source>
        <dbReference type="EMBL" id="KAF5841722.1"/>
    </source>
</evidence>
<feature type="region of interest" description="Disordered" evidence="6">
    <location>
        <begin position="195"/>
        <end position="236"/>
    </location>
</feature>
<reference evidence="7" key="1">
    <citation type="submission" date="2017-08" db="EMBL/GenBank/DDBJ databases">
        <authorList>
            <person name="Polle J.E."/>
            <person name="Barry K."/>
            <person name="Cushman J."/>
            <person name="Schmutz J."/>
            <person name="Tran D."/>
            <person name="Hathwaick L.T."/>
            <person name="Yim W.C."/>
            <person name="Jenkins J."/>
            <person name="Mckie-Krisberg Z.M."/>
            <person name="Prochnik S."/>
            <person name="Lindquist E."/>
            <person name="Dockter R.B."/>
            <person name="Adam C."/>
            <person name="Molina H."/>
            <person name="Bunkerborg J."/>
            <person name="Jin E."/>
            <person name="Buchheim M."/>
            <person name="Magnuson J."/>
        </authorList>
    </citation>
    <scope>NUCLEOTIDE SEQUENCE</scope>
    <source>
        <strain evidence="7">CCAP 19/18</strain>
    </source>
</reference>
<dbReference type="PANTHER" id="PTHR12241">
    <property type="entry name" value="TUBULIN POLYGLUTAMYLASE"/>
    <property type="match status" value="1"/>
</dbReference>
<dbReference type="Proteomes" id="UP000815325">
    <property type="component" value="Unassembled WGS sequence"/>
</dbReference>
<evidence type="ECO:0000256" key="1">
    <source>
        <dbReference type="ARBA" id="ARBA00022598"/>
    </source>
</evidence>
<evidence type="ECO:0000313" key="8">
    <source>
        <dbReference type="Proteomes" id="UP000815325"/>
    </source>
</evidence>
<dbReference type="PANTHER" id="PTHR12241:SF145">
    <property type="entry name" value="TUBULIN POLYGLUTAMYLASE TTLL5"/>
    <property type="match status" value="1"/>
</dbReference>
<dbReference type="PROSITE" id="PS51221">
    <property type="entry name" value="TTL"/>
    <property type="match status" value="1"/>
</dbReference>
<keyword evidence="1 7" id="KW-0436">Ligase</keyword>
<proteinExistence type="predicted"/>
<evidence type="ECO:0000256" key="5">
    <source>
        <dbReference type="ARBA" id="ARBA00049274"/>
    </source>
</evidence>
<dbReference type="SUPFAM" id="SSF56059">
    <property type="entry name" value="Glutathione synthetase ATP-binding domain-like"/>
    <property type="match status" value="1"/>
</dbReference>
<organism evidence="7 8">
    <name type="scientific">Dunaliella salina</name>
    <name type="common">Green alga</name>
    <name type="synonym">Protococcus salinus</name>
    <dbReference type="NCBI Taxonomy" id="3046"/>
    <lineage>
        <taxon>Eukaryota</taxon>
        <taxon>Viridiplantae</taxon>
        <taxon>Chlorophyta</taxon>
        <taxon>core chlorophytes</taxon>
        <taxon>Chlorophyceae</taxon>
        <taxon>CS clade</taxon>
        <taxon>Chlamydomonadales</taxon>
        <taxon>Dunaliellaceae</taxon>
        <taxon>Dunaliella</taxon>
    </lineage>
</organism>
<protein>
    <recommendedName>
        <fullName evidence="4">Tubulin--tyrosine ligase-like protein 5</fullName>
    </recommendedName>
</protein>
<evidence type="ECO:0000256" key="4">
    <source>
        <dbReference type="ARBA" id="ARBA00041448"/>
    </source>
</evidence>
<comment type="caution">
    <text evidence="7">The sequence shown here is derived from an EMBL/GenBank/DDBJ whole genome shotgun (WGS) entry which is preliminary data.</text>
</comment>
<keyword evidence="2" id="KW-0547">Nucleotide-binding</keyword>
<keyword evidence="8" id="KW-1185">Reference proteome</keyword>
<evidence type="ECO:0000256" key="3">
    <source>
        <dbReference type="ARBA" id="ARBA00022840"/>
    </source>
</evidence>
<dbReference type="InterPro" id="IPR004344">
    <property type="entry name" value="TTL/TTLL_fam"/>
</dbReference>
<gene>
    <name evidence="7" type="ORF">DUNSADRAFT_11696</name>
</gene>
<dbReference type="Pfam" id="PF03133">
    <property type="entry name" value="TTL"/>
    <property type="match status" value="2"/>
</dbReference>
<accession>A0ABQ7H4D8</accession>
<keyword evidence="3" id="KW-0067">ATP-binding</keyword>
<sequence>MPLVPCLPPAPQGFRFWLDEVLWSQGRVAVEVIEEVLQDAGGIRTGGPPRSAVQGPIDRVLGSEHADRWELLWSKSTYALRAARSLRPGKGLQLLTLRKALQTAEHFWEQGTSKRKHQLQVAQLYLTRPLLLEGRKSHLRLWVVVTHHSPLEAFLHRKGLVLFSSELYDDRHPFAHHQSEDTLPSTLGLSRQDRRLGSSNTQRPQDIGSGAGSSSMHPMSSCGPGHDPSSHNGRTVGKIAAGHLTNLARNSSGLVWGLDRLEHALGGPAYSSLWTQLWECTAATLKATKGALREAHAWLRPSIPEYGFQLLGFDYMLDQELKPWLIEVNSAPSIMAEHDDPDTAAAIRDLKQAMLKDMMSLVGHRIWRQGTQDENAGQRGLQASGRKSKNEQHGGGPASMPGNDFVWLDTR</sequence>